<feature type="compositionally biased region" description="Polar residues" evidence="1">
    <location>
        <begin position="252"/>
        <end position="264"/>
    </location>
</feature>
<reference evidence="2" key="1">
    <citation type="submission" date="2022-01" db="UniProtKB">
        <authorList>
            <consortium name="EnsemblMetazoa"/>
        </authorList>
    </citation>
    <scope>IDENTIFICATION</scope>
</reference>
<feature type="region of interest" description="Disordered" evidence="1">
    <location>
        <begin position="455"/>
        <end position="512"/>
    </location>
</feature>
<feature type="compositionally biased region" description="Basic residues" evidence="1">
    <location>
        <begin position="497"/>
        <end position="510"/>
    </location>
</feature>
<dbReference type="GeneID" id="106667596"/>
<feature type="region of interest" description="Disordered" evidence="1">
    <location>
        <begin position="26"/>
        <end position="49"/>
    </location>
</feature>
<evidence type="ECO:0000313" key="3">
    <source>
        <dbReference type="Proteomes" id="UP000494040"/>
    </source>
</evidence>
<dbReference type="AlphaFoldDB" id="A0A8I6S0C5"/>
<evidence type="ECO:0000313" key="2">
    <source>
        <dbReference type="EnsemblMetazoa" id="XP_014251127.1"/>
    </source>
</evidence>
<proteinExistence type="predicted"/>
<feature type="region of interest" description="Disordered" evidence="1">
    <location>
        <begin position="84"/>
        <end position="136"/>
    </location>
</feature>
<feature type="compositionally biased region" description="Low complexity" evidence="1">
    <location>
        <begin position="542"/>
        <end position="555"/>
    </location>
</feature>
<feature type="region of interest" description="Disordered" evidence="1">
    <location>
        <begin position="178"/>
        <end position="322"/>
    </location>
</feature>
<feature type="compositionally biased region" description="Polar residues" evidence="1">
    <location>
        <begin position="212"/>
        <end position="234"/>
    </location>
</feature>
<dbReference type="RefSeq" id="XP_014251127.1">
    <property type="nucleotide sequence ID" value="XM_014395641.2"/>
</dbReference>
<dbReference type="Proteomes" id="UP000494040">
    <property type="component" value="Unassembled WGS sequence"/>
</dbReference>
<feature type="compositionally biased region" description="Basic and acidic residues" evidence="1">
    <location>
        <begin position="591"/>
        <end position="601"/>
    </location>
</feature>
<keyword evidence="3" id="KW-1185">Reference proteome</keyword>
<feature type="compositionally biased region" description="Low complexity" evidence="1">
    <location>
        <begin position="238"/>
        <end position="251"/>
    </location>
</feature>
<accession>A0A8I6S0C5</accession>
<feature type="compositionally biased region" description="Low complexity" evidence="1">
    <location>
        <begin position="187"/>
        <end position="206"/>
    </location>
</feature>
<feature type="compositionally biased region" description="Basic and acidic residues" evidence="1">
    <location>
        <begin position="292"/>
        <end position="305"/>
    </location>
</feature>
<protein>
    <submittedName>
        <fullName evidence="2">Uncharacterized protein</fullName>
    </submittedName>
</protein>
<name>A0A8I6S0C5_CIMLE</name>
<feature type="region of interest" description="Disordered" evidence="1">
    <location>
        <begin position="527"/>
        <end position="603"/>
    </location>
</feature>
<feature type="compositionally biased region" description="Basic and acidic residues" evidence="1">
    <location>
        <begin position="455"/>
        <end position="464"/>
    </location>
</feature>
<dbReference type="EnsemblMetazoa" id="XM_014395641.2">
    <property type="protein sequence ID" value="XP_014251127.1"/>
    <property type="gene ID" value="LOC106667596"/>
</dbReference>
<feature type="compositionally biased region" description="Polar residues" evidence="1">
    <location>
        <begin position="108"/>
        <end position="124"/>
    </location>
</feature>
<evidence type="ECO:0000256" key="1">
    <source>
        <dbReference type="SAM" id="MobiDB-lite"/>
    </source>
</evidence>
<organism evidence="2 3">
    <name type="scientific">Cimex lectularius</name>
    <name type="common">Bed bug</name>
    <name type="synonym">Acanthia lectularia</name>
    <dbReference type="NCBI Taxonomy" id="79782"/>
    <lineage>
        <taxon>Eukaryota</taxon>
        <taxon>Metazoa</taxon>
        <taxon>Ecdysozoa</taxon>
        <taxon>Arthropoda</taxon>
        <taxon>Hexapoda</taxon>
        <taxon>Insecta</taxon>
        <taxon>Pterygota</taxon>
        <taxon>Neoptera</taxon>
        <taxon>Paraneoptera</taxon>
        <taxon>Hemiptera</taxon>
        <taxon>Heteroptera</taxon>
        <taxon>Panheteroptera</taxon>
        <taxon>Cimicomorpha</taxon>
        <taxon>Cimicidae</taxon>
        <taxon>Cimex</taxon>
    </lineage>
</organism>
<feature type="compositionally biased region" description="Pro residues" evidence="1">
    <location>
        <begin position="86"/>
        <end position="97"/>
    </location>
</feature>
<sequence>MSAMSASSPPAGLMPLSLIAEHKSTVPQSVQPLPRTEKCPPTVQPTPVVNKPNVANGMEATTMAPVPLVVPQQVEISHPITAMETTPPPPLPTPPTHQPNLPCGGKAESNNSHVECSNSTNNNPDRGEESVAEAPVPDMASQLPVSAAVAVPPPAPAIVQPAAVPAAPVQEVVVPEVQESRDEEKVAAFPTAPAVVPEVAEPQQPKEVAKPVSSQLPTQQQNSSEVKAETSTPAPTEASLPSPAQPPASNAMTLSSPVSPSPATSIVAVPVKSELPKSETKVSPRTKRTYKAKSEPKSKPDTVKEDTEEDDDKKPKRKRLPTQIYQSPIPELNIIAKINKIDKAPSKSEDKLIVFYKNEFLAVRNAEGGFYICQAMQNIYRSSSKIKIRWLSQLPNSDVYSPDFYDQTEFDCILTNLSLERIAKGKFKLPAVESQRTESILKRAIDVEKGIADDSKVTEEHPDGLDVSLYRNEDQLKKRNSHKTKKKTGEKSTSRMSKSRRQALKKKAKVTKSEVVKKIAGRALLASKRRALSPAPAPSAPSVPAKKVTKKAVVTQSLPSAKKDTPQLAKKEMKSMTGKRKAPSTTSASVPEKKPRRDPLAKKKILTAVYRWSDRRGSS</sequence>
<dbReference type="OrthoDB" id="2017365at2759"/>
<feature type="compositionally biased region" description="Basic and acidic residues" evidence="1">
    <location>
        <begin position="561"/>
        <end position="574"/>
    </location>
</feature>